<feature type="domain" description="F-box" evidence="1">
    <location>
        <begin position="39"/>
        <end position="85"/>
    </location>
</feature>
<dbReference type="OrthoDB" id="5396937at2759"/>
<dbReference type="SUPFAM" id="SSF81383">
    <property type="entry name" value="F-box domain"/>
    <property type="match status" value="1"/>
</dbReference>
<dbReference type="PROSITE" id="PS50181">
    <property type="entry name" value="FBOX"/>
    <property type="match status" value="1"/>
</dbReference>
<comment type="caution">
    <text evidence="2">The sequence shown here is derived from an EMBL/GenBank/DDBJ whole genome shotgun (WGS) entry which is preliminary data.</text>
</comment>
<proteinExistence type="predicted"/>
<evidence type="ECO:0000259" key="1">
    <source>
        <dbReference type="PROSITE" id="PS50181"/>
    </source>
</evidence>
<name>A0A5M8PCU3_9LECA</name>
<evidence type="ECO:0000313" key="2">
    <source>
        <dbReference type="EMBL" id="KAA6406592.1"/>
    </source>
</evidence>
<evidence type="ECO:0000313" key="3">
    <source>
        <dbReference type="Proteomes" id="UP000324767"/>
    </source>
</evidence>
<protein>
    <recommendedName>
        <fullName evidence="1">F-box domain-containing protein</fullName>
    </recommendedName>
</protein>
<dbReference type="EMBL" id="VXIT01000025">
    <property type="protein sequence ID" value="KAA6406592.1"/>
    <property type="molecule type" value="Genomic_DNA"/>
</dbReference>
<dbReference type="Proteomes" id="UP000324767">
    <property type="component" value="Unassembled WGS sequence"/>
</dbReference>
<sequence>MSFKEDLLRDMNIPQHAEVKLEHTSNSLYSQSTDTTMSKPSLLSLPDELQVEILNSLPYPDAQNLAAVDKYHRTLINLNAIRDKAHSANLLHQLHTAK</sequence>
<dbReference type="InterPro" id="IPR001810">
    <property type="entry name" value="F-box_dom"/>
</dbReference>
<dbReference type="AlphaFoldDB" id="A0A5M8PCU3"/>
<dbReference type="InterPro" id="IPR036047">
    <property type="entry name" value="F-box-like_dom_sf"/>
</dbReference>
<accession>A0A5M8PCU3</accession>
<gene>
    <name evidence="2" type="ORF">FRX48_09647</name>
</gene>
<reference evidence="2 3" key="1">
    <citation type="submission" date="2019-09" db="EMBL/GenBank/DDBJ databases">
        <title>The hologenome of the rock-dwelling lichen Lasallia pustulata.</title>
        <authorList>
            <person name="Greshake Tzovaras B."/>
            <person name="Segers F."/>
            <person name="Bicker A."/>
            <person name="Dal Grande F."/>
            <person name="Otte J."/>
            <person name="Hankeln T."/>
            <person name="Schmitt I."/>
            <person name="Ebersberger I."/>
        </authorList>
    </citation>
    <scope>NUCLEOTIDE SEQUENCE [LARGE SCALE GENOMIC DNA]</scope>
    <source>
        <strain evidence="2">A1-1</strain>
    </source>
</reference>
<organism evidence="2 3">
    <name type="scientific">Lasallia pustulata</name>
    <dbReference type="NCBI Taxonomy" id="136370"/>
    <lineage>
        <taxon>Eukaryota</taxon>
        <taxon>Fungi</taxon>
        <taxon>Dikarya</taxon>
        <taxon>Ascomycota</taxon>
        <taxon>Pezizomycotina</taxon>
        <taxon>Lecanoromycetes</taxon>
        <taxon>OSLEUM clade</taxon>
        <taxon>Umbilicariomycetidae</taxon>
        <taxon>Umbilicariales</taxon>
        <taxon>Umbilicariaceae</taxon>
        <taxon>Lasallia</taxon>
    </lineage>
</organism>